<dbReference type="PANTHER" id="PTHR21064">
    <property type="entry name" value="AMINOGLYCOSIDE PHOSPHOTRANSFERASE DOMAIN-CONTAINING PROTEIN-RELATED"/>
    <property type="match status" value="1"/>
</dbReference>
<accession>A0A8J6N782</accession>
<evidence type="ECO:0000313" key="2">
    <source>
        <dbReference type="EMBL" id="MBC8209103.1"/>
    </source>
</evidence>
<dbReference type="InterPro" id="IPR011009">
    <property type="entry name" value="Kinase-like_dom_sf"/>
</dbReference>
<evidence type="ECO:0000313" key="3">
    <source>
        <dbReference type="Proteomes" id="UP000599024"/>
    </source>
</evidence>
<dbReference type="Proteomes" id="UP000599024">
    <property type="component" value="Unassembled WGS sequence"/>
</dbReference>
<organism evidence="2 3">
    <name type="scientific">Candidatus Desulfatifera sulfidica</name>
    <dbReference type="NCBI Taxonomy" id="2841691"/>
    <lineage>
        <taxon>Bacteria</taxon>
        <taxon>Pseudomonadati</taxon>
        <taxon>Thermodesulfobacteriota</taxon>
        <taxon>Desulfobulbia</taxon>
        <taxon>Desulfobulbales</taxon>
        <taxon>Desulfobulbaceae</taxon>
        <taxon>Candidatus Desulfatifera</taxon>
    </lineage>
</organism>
<dbReference type="EMBL" id="JACNLK010000077">
    <property type="protein sequence ID" value="MBC8209103.1"/>
    <property type="molecule type" value="Genomic_DNA"/>
</dbReference>
<dbReference type="InterPro" id="IPR050249">
    <property type="entry name" value="Pseudomonas-type_ThrB"/>
</dbReference>
<dbReference type="AlphaFoldDB" id="A0A8J6N782"/>
<dbReference type="Gene3D" id="3.90.1200.10">
    <property type="match status" value="1"/>
</dbReference>
<dbReference type="SUPFAM" id="SSF56112">
    <property type="entry name" value="Protein kinase-like (PK-like)"/>
    <property type="match status" value="1"/>
</dbReference>
<proteinExistence type="predicted"/>
<dbReference type="InterPro" id="IPR002575">
    <property type="entry name" value="Aminoglycoside_PTrfase"/>
</dbReference>
<comment type="caution">
    <text evidence="2">The sequence shown here is derived from an EMBL/GenBank/DDBJ whole genome shotgun (WGS) entry which is preliminary data.</text>
</comment>
<gene>
    <name evidence="2" type="ORF">H8E79_08060</name>
</gene>
<protein>
    <submittedName>
        <fullName evidence="2">Aminoglycoside phosphotransferase family protein</fullName>
    </submittedName>
</protein>
<evidence type="ECO:0000259" key="1">
    <source>
        <dbReference type="Pfam" id="PF01636"/>
    </source>
</evidence>
<sequence>MILNKTAGPGNARINDDGLDTAIDRYCLQPSQAQITPLGRGLINDTYLIVGKKRSFILQEINTRVFSDPELIIHNMALLSRHISQHAPRQEPHWKHCDLVQTLDGCNFFRDRNGRFWRALRYIEHSACHEQINNRDQAREVGRALGIFHRQTADLDASKLHIALPGFHVLPDYLKKYDALPTPDLNRKHSEIEYCRAVIEAHRPDANFLEQGRDHGDYAIRCIHGDPKAGNVLFEDRTNQAVSLIDLDTVGPGLSIVDLGDCLRSCCSMAGNDRAATTIFSFRRCQGLLRGYFQKAPTVLNTKEQAAIYDALRLITFELGLRFFSDHLSGNSYFKIEQPDDNLNRALMQFQLLASIERQEQELRALLSDLS</sequence>
<name>A0A8J6N782_9BACT</name>
<dbReference type="Pfam" id="PF01636">
    <property type="entry name" value="APH"/>
    <property type="match status" value="1"/>
</dbReference>
<dbReference type="PANTHER" id="PTHR21064:SF5">
    <property type="entry name" value="SLR1880 PROTEIN"/>
    <property type="match status" value="1"/>
</dbReference>
<feature type="domain" description="Aminoglycoside phosphotransferase" evidence="1">
    <location>
        <begin position="35"/>
        <end position="270"/>
    </location>
</feature>
<reference evidence="2 3" key="1">
    <citation type="submission" date="2020-08" db="EMBL/GenBank/DDBJ databases">
        <title>Bridging the membrane lipid divide: bacteria of the FCB group superphylum have the potential to synthesize archaeal ether lipids.</title>
        <authorList>
            <person name="Villanueva L."/>
            <person name="Von Meijenfeldt F.A.B."/>
            <person name="Westbye A.B."/>
            <person name="Yadav S."/>
            <person name="Hopmans E.C."/>
            <person name="Dutilh B.E."/>
            <person name="Sinninghe Damste J.S."/>
        </authorList>
    </citation>
    <scope>NUCLEOTIDE SEQUENCE [LARGE SCALE GENOMIC DNA]</scope>
    <source>
        <strain evidence="2">NIOZ-UU81</strain>
    </source>
</reference>